<dbReference type="InterPro" id="IPR036890">
    <property type="entry name" value="HATPase_C_sf"/>
</dbReference>
<protein>
    <submittedName>
        <fullName evidence="1">Uncharacterized protein</fullName>
    </submittedName>
</protein>
<accession>A0A4R5B4W1</accession>
<reference evidence="1 2" key="1">
    <citation type="submission" date="2019-03" db="EMBL/GenBank/DDBJ databases">
        <title>Draft genome sequences of novel Actinobacteria.</title>
        <authorList>
            <person name="Sahin N."/>
            <person name="Ay H."/>
            <person name="Saygin H."/>
        </authorList>
    </citation>
    <scope>NUCLEOTIDE SEQUENCE [LARGE SCALE GENOMIC DNA]</scope>
    <source>
        <strain evidence="1 2">H3C3</strain>
    </source>
</reference>
<name>A0A4R5B4W1_9ACTN</name>
<dbReference type="Proteomes" id="UP000294513">
    <property type="component" value="Unassembled WGS sequence"/>
</dbReference>
<dbReference type="AlphaFoldDB" id="A0A4R5B4W1"/>
<dbReference type="EMBL" id="SMKU01000161">
    <property type="protein sequence ID" value="TDD80013.1"/>
    <property type="molecule type" value="Genomic_DNA"/>
</dbReference>
<sequence length="84" mass="9144">MIKVYVGLGDGEVVLAVWDGSAARPVARHVDLSLETLDLREEHFDDNGGRGLSIVEKLSARRWVDATWPAGKWVCAAIKWGVGA</sequence>
<comment type="caution">
    <text evidence="1">The sequence shown here is derived from an EMBL/GenBank/DDBJ whole genome shotgun (WGS) entry which is preliminary data.</text>
</comment>
<dbReference type="OrthoDB" id="3482892at2"/>
<dbReference type="Gene3D" id="3.30.565.10">
    <property type="entry name" value="Histidine kinase-like ATPase, C-terminal domain"/>
    <property type="match status" value="1"/>
</dbReference>
<proteinExistence type="predicted"/>
<evidence type="ECO:0000313" key="1">
    <source>
        <dbReference type="EMBL" id="TDD80013.1"/>
    </source>
</evidence>
<gene>
    <name evidence="1" type="ORF">E1298_26580</name>
</gene>
<evidence type="ECO:0000313" key="2">
    <source>
        <dbReference type="Proteomes" id="UP000294513"/>
    </source>
</evidence>
<organism evidence="1 2">
    <name type="scientific">Actinomadura rubrisoli</name>
    <dbReference type="NCBI Taxonomy" id="2530368"/>
    <lineage>
        <taxon>Bacteria</taxon>
        <taxon>Bacillati</taxon>
        <taxon>Actinomycetota</taxon>
        <taxon>Actinomycetes</taxon>
        <taxon>Streptosporangiales</taxon>
        <taxon>Thermomonosporaceae</taxon>
        <taxon>Actinomadura</taxon>
    </lineage>
</organism>
<keyword evidence="2" id="KW-1185">Reference proteome</keyword>